<gene>
    <name evidence="1" type="ORF">OXX778_LOCUS22680</name>
</gene>
<name>A0A814RLW5_9BILA</name>
<comment type="caution">
    <text evidence="1">The sequence shown here is derived from an EMBL/GenBank/DDBJ whole genome shotgun (WGS) entry which is preliminary data.</text>
</comment>
<proteinExistence type="predicted"/>
<sequence>MSYDKEAVPYSWPAYGVLEASYTDLIKIDTERVLVYLHYFCGVVIINRKT</sequence>
<dbReference type="EMBL" id="CAJNOC010010018">
    <property type="protein sequence ID" value="CAF1135737.1"/>
    <property type="molecule type" value="Genomic_DNA"/>
</dbReference>
<feature type="non-terminal residue" evidence="1">
    <location>
        <position position="50"/>
    </location>
</feature>
<dbReference type="AlphaFoldDB" id="A0A814RLW5"/>
<reference evidence="1" key="1">
    <citation type="submission" date="2021-02" db="EMBL/GenBank/DDBJ databases">
        <authorList>
            <person name="Nowell W R."/>
        </authorList>
    </citation>
    <scope>NUCLEOTIDE SEQUENCE</scope>
    <source>
        <strain evidence="1">Ploen Becks lab</strain>
    </source>
</reference>
<evidence type="ECO:0000313" key="1">
    <source>
        <dbReference type="EMBL" id="CAF1135737.1"/>
    </source>
</evidence>
<protein>
    <submittedName>
        <fullName evidence="1">Uncharacterized protein</fullName>
    </submittedName>
</protein>
<dbReference type="OrthoDB" id="9943809at2759"/>
<evidence type="ECO:0000313" key="2">
    <source>
        <dbReference type="Proteomes" id="UP000663879"/>
    </source>
</evidence>
<dbReference type="Proteomes" id="UP000663879">
    <property type="component" value="Unassembled WGS sequence"/>
</dbReference>
<organism evidence="1 2">
    <name type="scientific">Brachionus calyciflorus</name>
    <dbReference type="NCBI Taxonomy" id="104777"/>
    <lineage>
        <taxon>Eukaryota</taxon>
        <taxon>Metazoa</taxon>
        <taxon>Spiralia</taxon>
        <taxon>Gnathifera</taxon>
        <taxon>Rotifera</taxon>
        <taxon>Eurotatoria</taxon>
        <taxon>Monogononta</taxon>
        <taxon>Pseudotrocha</taxon>
        <taxon>Ploima</taxon>
        <taxon>Brachionidae</taxon>
        <taxon>Brachionus</taxon>
    </lineage>
</organism>
<keyword evidence="2" id="KW-1185">Reference proteome</keyword>
<accession>A0A814RLW5</accession>